<feature type="compositionally biased region" description="Low complexity" evidence="1">
    <location>
        <begin position="157"/>
        <end position="181"/>
    </location>
</feature>
<evidence type="ECO:0000313" key="4">
    <source>
        <dbReference type="Proteomes" id="UP000660262"/>
    </source>
</evidence>
<sequence length="398" mass="42404">MLDTQQIKDDFNSIAAVATATTKAFTSTASAISDNSSKATSEVTSFIAAATATPESMAKATGKESVKAAAAPPPKLTLDELTAPLMTPKRQPRRDASQAATTSYTYADDDSDRRASSSSLAPSPQATASTTTTTFPTNANANATTTTPETKLPPPSSSLAASPAPSPSPLQTTTTTTATTTVRDLPSESSEPPLAQWRARLMEIAPSKAEPSAAVSVDGENVPIISLTDEERTAFNNVSALSRVSSFDTVGRYVSDARRTVEHVAAAIPVPASLIQRFGSRARVLTAGMLFGILLFWMVVSRVEAPKSIWAATSANRGGGGNAESQQGVTRELEALRKELGESHKAVEELKHEESELKEELKHAKEEMKHDHEEAEKVTTTRKKEKGGDRRRLVRKIL</sequence>
<comment type="caution">
    <text evidence="3">The sequence shown here is derived from an EMBL/GenBank/DDBJ whole genome shotgun (WGS) entry which is preliminary data.</text>
</comment>
<protein>
    <submittedName>
        <fullName evidence="3">Uncharacterized protein</fullName>
    </submittedName>
</protein>
<keyword evidence="2" id="KW-0472">Membrane</keyword>
<feature type="transmembrane region" description="Helical" evidence="2">
    <location>
        <begin position="282"/>
        <end position="300"/>
    </location>
</feature>
<evidence type="ECO:0000313" key="3">
    <source>
        <dbReference type="EMBL" id="GHP11029.1"/>
    </source>
</evidence>
<organism evidence="3 4">
    <name type="scientific">Pycnococcus provasolii</name>
    <dbReference type="NCBI Taxonomy" id="41880"/>
    <lineage>
        <taxon>Eukaryota</taxon>
        <taxon>Viridiplantae</taxon>
        <taxon>Chlorophyta</taxon>
        <taxon>Pseudoscourfieldiophyceae</taxon>
        <taxon>Pseudoscourfieldiales</taxon>
        <taxon>Pycnococcaceae</taxon>
        <taxon>Pycnococcus</taxon>
    </lineage>
</organism>
<feature type="compositionally biased region" description="Low complexity" evidence="1">
    <location>
        <begin position="116"/>
        <end position="150"/>
    </location>
</feature>
<feature type="region of interest" description="Disordered" evidence="1">
    <location>
        <begin position="51"/>
        <end position="192"/>
    </location>
</feature>
<feature type="compositionally biased region" description="Basic and acidic residues" evidence="1">
    <location>
        <begin position="344"/>
        <end position="379"/>
    </location>
</feature>
<keyword evidence="2" id="KW-1133">Transmembrane helix</keyword>
<keyword evidence="2" id="KW-0812">Transmembrane</keyword>
<evidence type="ECO:0000256" key="1">
    <source>
        <dbReference type="SAM" id="MobiDB-lite"/>
    </source>
</evidence>
<gene>
    <name evidence="3" type="ORF">PPROV_000975900</name>
</gene>
<reference evidence="3" key="1">
    <citation type="submission" date="2020-10" db="EMBL/GenBank/DDBJ databases">
        <title>Unveiling of a novel bifunctional photoreceptor, Dualchrome1, isolated from a cosmopolitan green alga.</title>
        <authorList>
            <person name="Suzuki S."/>
            <person name="Kawachi M."/>
        </authorList>
    </citation>
    <scope>NUCLEOTIDE SEQUENCE</scope>
    <source>
        <strain evidence="3">NIES 2893</strain>
    </source>
</reference>
<proteinExistence type="predicted"/>
<evidence type="ECO:0000256" key="2">
    <source>
        <dbReference type="SAM" id="Phobius"/>
    </source>
</evidence>
<dbReference type="Proteomes" id="UP000660262">
    <property type="component" value="Unassembled WGS sequence"/>
</dbReference>
<keyword evidence="4" id="KW-1185">Reference proteome</keyword>
<accession>A0A830I1U7</accession>
<dbReference type="EMBL" id="BNJQ01000032">
    <property type="protein sequence ID" value="GHP11029.1"/>
    <property type="molecule type" value="Genomic_DNA"/>
</dbReference>
<feature type="region of interest" description="Disordered" evidence="1">
    <location>
        <begin position="344"/>
        <end position="398"/>
    </location>
</feature>
<name>A0A830I1U7_9CHLO</name>
<feature type="compositionally biased region" description="Low complexity" evidence="1">
    <location>
        <begin position="97"/>
        <end position="106"/>
    </location>
</feature>
<dbReference type="AlphaFoldDB" id="A0A830I1U7"/>